<dbReference type="Gene3D" id="3.30.1780.10">
    <property type="entry name" value="ornithine cyclodeaminase, domain 1"/>
    <property type="match status" value="1"/>
</dbReference>
<dbReference type="PIRSF" id="PIRSF001439">
    <property type="entry name" value="CryM"/>
    <property type="match status" value="1"/>
</dbReference>
<dbReference type="InterPro" id="IPR003462">
    <property type="entry name" value="ODC_Mu_crystall"/>
</dbReference>
<evidence type="ECO:0000313" key="2">
    <source>
        <dbReference type="Proteomes" id="UP001418796"/>
    </source>
</evidence>
<dbReference type="Gene3D" id="3.40.50.720">
    <property type="entry name" value="NAD(P)-binding Rossmann-like Domain"/>
    <property type="match status" value="1"/>
</dbReference>
<dbReference type="PANTHER" id="PTHR13812">
    <property type="entry name" value="KETIMINE REDUCTASE MU-CRYSTALLIN"/>
    <property type="match status" value="1"/>
</dbReference>
<gene>
    <name evidence="1" type="ORF">MKY91_04290</name>
</gene>
<dbReference type="EMBL" id="JBCITK010000001">
    <property type="protein sequence ID" value="MEN0642381.1"/>
    <property type="molecule type" value="Genomic_DNA"/>
</dbReference>
<keyword evidence="2" id="KW-1185">Reference proteome</keyword>
<dbReference type="SUPFAM" id="SSF51735">
    <property type="entry name" value="NAD(P)-binding Rossmann-fold domains"/>
    <property type="match status" value="1"/>
</dbReference>
<evidence type="ECO:0000313" key="1">
    <source>
        <dbReference type="EMBL" id="MEN0642381.1"/>
    </source>
</evidence>
<dbReference type="InterPro" id="IPR023401">
    <property type="entry name" value="ODC_N"/>
</dbReference>
<proteinExistence type="predicted"/>
<protein>
    <submittedName>
        <fullName evidence="1">Ornithine cyclodeaminase family protein</fullName>
    </submittedName>
</protein>
<dbReference type="PANTHER" id="PTHR13812:SF19">
    <property type="entry name" value="KETIMINE REDUCTASE MU-CRYSTALLIN"/>
    <property type="match status" value="1"/>
</dbReference>
<dbReference type="Proteomes" id="UP001418796">
    <property type="component" value="Unassembled WGS sequence"/>
</dbReference>
<organism evidence="1 2">
    <name type="scientific">Alkalicoccobacillus gibsonii</name>
    <dbReference type="NCBI Taxonomy" id="79881"/>
    <lineage>
        <taxon>Bacteria</taxon>
        <taxon>Bacillati</taxon>
        <taxon>Bacillota</taxon>
        <taxon>Bacilli</taxon>
        <taxon>Bacillales</taxon>
        <taxon>Bacillaceae</taxon>
        <taxon>Alkalicoccobacillus</taxon>
    </lineage>
</organism>
<dbReference type="Pfam" id="PF02423">
    <property type="entry name" value="OCD_Mu_crystall"/>
    <property type="match status" value="1"/>
</dbReference>
<reference evidence="1 2" key="1">
    <citation type="submission" date="2024-03" db="EMBL/GenBank/DDBJ databases">
        <title>Bacilli Hybrid Assemblies.</title>
        <authorList>
            <person name="Kovac J."/>
        </authorList>
    </citation>
    <scope>NUCLEOTIDE SEQUENCE [LARGE SCALE GENOMIC DNA]</scope>
    <source>
        <strain evidence="1 2">FSL R7-0666</strain>
    </source>
</reference>
<sequence length="321" mass="35323">METLLLNRSEIESIIDPLELYTRLVEAFKLDSSNRTVAPQRAHSRLLKKENSAMILFPGISSNVPAYTVKVHSKFPSTTPAITGVINLHDIETGNLLAIMDSTYITAVRTGLSCAIGTHVLANKHAKKVAIIGAGVQGQLQLRSLSHLRTISKVTVFDTIMQNAKQFAETMHEELQIPIRPCSSLQEAVSESDIIISATWSKEPFLFSHMIKEGTHITTLGPDQPGKCEVSAELIKKSTFVCDNIDLSLKMGAIGGAGLSKSIIHAELGEILTERKYGRVNDQQITIYGAVGLAFQDLVSAWYVYQKAKSLHKGRYMNFLE</sequence>
<name>A0ABU9VEQ4_9BACI</name>
<comment type="caution">
    <text evidence="1">The sequence shown here is derived from an EMBL/GenBank/DDBJ whole genome shotgun (WGS) entry which is preliminary data.</text>
</comment>
<dbReference type="InterPro" id="IPR036291">
    <property type="entry name" value="NAD(P)-bd_dom_sf"/>
</dbReference>
<dbReference type="RefSeq" id="WP_343129510.1">
    <property type="nucleotide sequence ID" value="NZ_JBCITK010000001.1"/>
</dbReference>
<accession>A0ABU9VEQ4</accession>